<dbReference type="InterPro" id="IPR009057">
    <property type="entry name" value="Homeodomain-like_sf"/>
</dbReference>
<evidence type="ECO:0000313" key="11">
    <source>
        <dbReference type="Proteomes" id="UP000515151"/>
    </source>
</evidence>
<dbReference type="AlphaFoldDB" id="A0A218XNM5"/>
<dbReference type="PROSITE" id="PS51294">
    <property type="entry name" value="HTH_MYB"/>
    <property type="match status" value="2"/>
</dbReference>
<comment type="subcellular location">
    <subcellularLocation>
        <location evidence="1">Nucleus</location>
    </subcellularLocation>
</comment>
<organism evidence="9 10">
    <name type="scientific">Punica granatum</name>
    <name type="common">Pomegranate</name>
    <dbReference type="NCBI Taxonomy" id="22663"/>
    <lineage>
        <taxon>Eukaryota</taxon>
        <taxon>Viridiplantae</taxon>
        <taxon>Streptophyta</taxon>
        <taxon>Embryophyta</taxon>
        <taxon>Tracheophyta</taxon>
        <taxon>Spermatophyta</taxon>
        <taxon>Magnoliopsida</taxon>
        <taxon>eudicotyledons</taxon>
        <taxon>Gunneridae</taxon>
        <taxon>Pentapetalae</taxon>
        <taxon>rosids</taxon>
        <taxon>malvids</taxon>
        <taxon>Myrtales</taxon>
        <taxon>Lythraceae</taxon>
        <taxon>Punica</taxon>
    </lineage>
</organism>
<protein>
    <submittedName>
        <fullName evidence="12">Transcription factor MYB36-like</fullName>
    </submittedName>
</protein>
<keyword evidence="11" id="KW-1185">Reference proteome</keyword>
<dbReference type="PANTHER" id="PTHR48000">
    <property type="entry name" value="OS09G0431300 PROTEIN"/>
    <property type="match status" value="1"/>
</dbReference>
<dbReference type="GO" id="GO:0005634">
    <property type="term" value="C:nucleus"/>
    <property type="evidence" value="ECO:0007669"/>
    <property type="project" value="UniProtKB-SubCell"/>
</dbReference>
<dbReference type="EMBL" id="MTKT01001080">
    <property type="protein sequence ID" value="OWM86587.1"/>
    <property type="molecule type" value="Genomic_DNA"/>
</dbReference>
<evidence type="ECO:0000256" key="4">
    <source>
        <dbReference type="ARBA" id="ARBA00023125"/>
    </source>
</evidence>
<evidence type="ECO:0000313" key="12">
    <source>
        <dbReference type="RefSeq" id="XP_031371802.1"/>
    </source>
</evidence>
<evidence type="ECO:0000256" key="6">
    <source>
        <dbReference type="ARBA" id="ARBA00023242"/>
    </source>
</evidence>
<dbReference type="Proteomes" id="UP000197138">
    <property type="component" value="Unassembled WGS sequence"/>
</dbReference>
<keyword evidence="3" id="KW-0805">Transcription regulation</keyword>
<keyword evidence="2" id="KW-0677">Repeat</keyword>
<evidence type="ECO:0000313" key="9">
    <source>
        <dbReference type="EMBL" id="OWM86587.1"/>
    </source>
</evidence>
<dbReference type="GO" id="GO:0003677">
    <property type="term" value="F:DNA binding"/>
    <property type="evidence" value="ECO:0007669"/>
    <property type="project" value="UniProtKB-KW"/>
</dbReference>
<sequence>MGRAPCCDKANVKRGPWSPEEDAALRSYLEAQGTAGNWIALPKKAGLRRCGKSCRLRWLNYLRPDIKHGGFTEEEDNAIVSLYAEIGSRWSVIASQLPGRTDNDVKNYWNTKLKKKLLSGKINLPTSNNSISTTNNGCSSSSLGTNSEFVPAPQNYNYQGFWAASEAKVDPAMYSALLTNVQYGPSLNSHSPSAEIGSFVDFRGNIKPSVSQECSSTVNSSGNSPNSLGMVDYNRSVSFSGNGRITGEDGGMNFGFGFSWDMINELLFDEKLAGEISPNALAEVNPQVLNQSSINFQY</sequence>
<dbReference type="InterPro" id="IPR001005">
    <property type="entry name" value="SANT/Myb"/>
</dbReference>
<dbReference type="CDD" id="cd00167">
    <property type="entry name" value="SANT"/>
    <property type="match status" value="2"/>
</dbReference>
<dbReference type="RefSeq" id="XP_031371802.1">
    <property type="nucleotide sequence ID" value="XM_031515942.1"/>
</dbReference>
<feature type="domain" description="Myb-like" evidence="7">
    <location>
        <begin position="63"/>
        <end position="113"/>
    </location>
</feature>
<feature type="domain" description="HTH myb-type" evidence="8">
    <location>
        <begin position="9"/>
        <end position="62"/>
    </location>
</feature>
<keyword evidence="4" id="KW-0238">DNA-binding</keyword>
<proteinExistence type="predicted"/>
<name>A0A218XNM5_PUNGR</name>
<dbReference type="SMART" id="SM00717">
    <property type="entry name" value="SANT"/>
    <property type="match status" value="2"/>
</dbReference>
<dbReference type="SUPFAM" id="SSF46689">
    <property type="entry name" value="Homeodomain-like"/>
    <property type="match status" value="1"/>
</dbReference>
<dbReference type="GeneID" id="116187288"/>
<evidence type="ECO:0000256" key="3">
    <source>
        <dbReference type="ARBA" id="ARBA00023015"/>
    </source>
</evidence>
<accession>A0A218XNM5</accession>
<reference evidence="12" key="4">
    <citation type="submission" date="2025-04" db="UniProtKB">
        <authorList>
            <consortium name="RefSeq"/>
        </authorList>
    </citation>
    <scope>IDENTIFICATION</scope>
    <source>
        <tissue evidence="12">Leaf</tissue>
    </source>
</reference>
<dbReference type="InterPro" id="IPR017930">
    <property type="entry name" value="Myb_dom"/>
</dbReference>
<reference evidence="11" key="3">
    <citation type="journal article" date="2020" name="Plant Biotechnol. J.">
        <title>The pomegranate (Punica granatum L.) draft genome dissects genetic divergence between soft- and hard-seeded cultivars.</title>
        <authorList>
            <person name="Luo X."/>
            <person name="Li H."/>
            <person name="Wu Z."/>
            <person name="Yao W."/>
            <person name="Zhao P."/>
            <person name="Cao D."/>
            <person name="Yu H."/>
            <person name="Li K."/>
            <person name="Poudel K."/>
            <person name="Zhao D."/>
            <person name="Zhang F."/>
            <person name="Xia X."/>
            <person name="Chen L."/>
            <person name="Wang Q."/>
            <person name="Jing D."/>
            <person name="Cao S."/>
        </authorList>
    </citation>
    <scope>NUCLEOTIDE SEQUENCE [LARGE SCALE GENOMIC DNA]</scope>
</reference>
<evidence type="ECO:0000313" key="10">
    <source>
        <dbReference type="Proteomes" id="UP000197138"/>
    </source>
</evidence>
<dbReference type="OrthoDB" id="2143914at2759"/>
<dbReference type="PANTHER" id="PTHR48000:SF67">
    <property type="entry name" value="MYB-LIKE DNA-BINDING DOMAIN CONTAINING PROTEIN, EXPRESSED"/>
    <property type="match status" value="1"/>
</dbReference>
<gene>
    <name evidence="12" type="primary">LOC116187288</name>
    <name evidence="9" type="ORF">CDL15_Pgr015622</name>
</gene>
<dbReference type="PROSITE" id="PS50090">
    <property type="entry name" value="MYB_LIKE"/>
    <property type="match status" value="2"/>
</dbReference>
<evidence type="ECO:0000259" key="7">
    <source>
        <dbReference type="PROSITE" id="PS50090"/>
    </source>
</evidence>
<evidence type="ECO:0000256" key="5">
    <source>
        <dbReference type="ARBA" id="ARBA00023163"/>
    </source>
</evidence>
<keyword evidence="5" id="KW-0804">Transcription</keyword>
<keyword evidence="6" id="KW-0539">Nucleus</keyword>
<evidence type="ECO:0000259" key="8">
    <source>
        <dbReference type="PROSITE" id="PS51294"/>
    </source>
</evidence>
<feature type="domain" description="HTH myb-type" evidence="8">
    <location>
        <begin position="63"/>
        <end position="117"/>
    </location>
</feature>
<feature type="domain" description="Myb-like" evidence="7">
    <location>
        <begin position="9"/>
        <end position="62"/>
    </location>
</feature>
<dbReference type="Pfam" id="PF00249">
    <property type="entry name" value="Myb_DNA-binding"/>
    <property type="match status" value="2"/>
</dbReference>
<dbReference type="Gene3D" id="1.10.10.60">
    <property type="entry name" value="Homeodomain-like"/>
    <property type="match status" value="2"/>
</dbReference>
<dbReference type="Proteomes" id="UP000515151">
    <property type="component" value="Chromosome 8"/>
</dbReference>
<reference evidence="10" key="1">
    <citation type="journal article" date="2017" name="Plant J.">
        <title>The pomegranate (Punica granatum L.) genome and the genomics of punicalagin biosynthesis.</title>
        <authorList>
            <person name="Qin G."/>
            <person name="Xu C."/>
            <person name="Ming R."/>
            <person name="Tang H."/>
            <person name="Guyot R."/>
            <person name="Kramer E.M."/>
            <person name="Hu Y."/>
            <person name="Yi X."/>
            <person name="Qi Y."/>
            <person name="Xu X."/>
            <person name="Gao Z."/>
            <person name="Pan H."/>
            <person name="Jian J."/>
            <person name="Tian Y."/>
            <person name="Yue Z."/>
            <person name="Xu Y."/>
        </authorList>
    </citation>
    <scope>NUCLEOTIDE SEQUENCE [LARGE SCALE GENOMIC DNA]</scope>
    <source>
        <strain evidence="10">cv. Dabenzi</strain>
    </source>
</reference>
<dbReference type="FunFam" id="1.10.10.60:FF:000015">
    <property type="entry name" value="Transcription factor RAX3"/>
    <property type="match status" value="1"/>
</dbReference>
<evidence type="ECO:0000256" key="1">
    <source>
        <dbReference type="ARBA" id="ARBA00004123"/>
    </source>
</evidence>
<evidence type="ECO:0000256" key="2">
    <source>
        <dbReference type="ARBA" id="ARBA00022737"/>
    </source>
</evidence>
<reference evidence="9" key="2">
    <citation type="submission" date="2017-06" db="EMBL/GenBank/DDBJ databases">
        <title>The pomegranate genome and the genomics of punicalagin biosynthesis.</title>
        <authorList>
            <person name="Xu C."/>
        </authorList>
    </citation>
    <scope>NUCLEOTIDE SEQUENCE [LARGE SCALE GENOMIC DNA]</scope>
    <source>
        <tissue evidence="9">Fresh leaf</tissue>
    </source>
</reference>